<gene>
    <name evidence="1" type="ORF">BDM02DRAFT_3111248</name>
</gene>
<sequence>IIRDIVVIKVKERVKTQVTELMQPYQKILQGNKGRTMRSRVFLSNIEAKNQNATIQSRFPHERIAPIYRPISVEFQIQRSPTSSPSIGPVGGYNPSPPSGFPETFGALINFSLKDSMALMKEYGLETAISDKKIPSEARLDNLNKLMSHFGIGYRLHPGPARKGPIITSLWNRR</sequence>
<accession>A0ACB6ZMF4</accession>
<dbReference type="EMBL" id="MU117979">
    <property type="protein sequence ID" value="KAF9650950.1"/>
    <property type="molecule type" value="Genomic_DNA"/>
</dbReference>
<proteinExistence type="predicted"/>
<feature type="non-terminal residue" evidence="1">
    <location>
        <position position="1"/>
    </location>
</feature>
<name>A0ACB6ZMF4_THEGA</name>
<evidence type="ECO:0000313" key="1">
    <source>
        <dbReference type="EMBL" id="KAF9650950.1"/>
    </source>
</evidence>
<evidence type="ECO:0000313" key="2">
    <source>
        <dbReference type="Proteomes" id="UP000886501"/>
    </source>
</evidence>
<comment type="caution">
    <text evidence="1">The sequence shown here is derived from an EMBL/GenBank/DDBJ whole genome shotgun (WGS) entry which is preliminary data.</text>
</comment>
<keyword evidence="2" id="KW-1185">Reference proteome</keyword>
<protein>
    <submittedName>
        <fullName evidence="1">Uncharacterized protein</fullName>
    </submittedName>
</protein>
<reference evidence="1" key="1">
    <citation type="submission" date="2019-10" db="EMBL/GenBank/DDBJ databases">
        <authorList>
            <consortium name="DOE Joint Genome Institute"/>
            <person name="Kuo A."/>
            <person name="Miyauchi S."/>
            <person name="Kiss E."/>
            <person name="Drula E."/>
            <person name="Kohler A."/>
            <person name="Sanchez-Garcia M."/>
            <person name="Andreopoulos B."/>
            <person name="Barry K.W."/>
            <person name="Bonito G."/>
            <person name="Buee M."/>
            <person name="Carver A."/>
            <person name="Chen C."/>
            <person name="Cichocki N."/>
            <person name="Clum A."/>
            <person name="Culley D."/>
            <person name="Crous P.W."/>
            <person name="Fauchery L."/>
            <person name="Girlanda M."/>
            <person name="Hayes R."/>
            <person name="Keri Z."/>
            <person name="Labutti K."/>
            <person name="Lipzen A."/>
            <person name="Lombard V."/>
            <person name="Magnuson J."/>
            <person name="Maillard F."/>
            <person name="Morin E."/>
            <person name="Murat C."/>
            <person name="Nolan M."/>
            <person name="Ohm R."/>
            <person name="Pangilinan J."/>
            <person name="Pereira M."/>
            <person name="Perotto S."/>
            <person name="Peter M."/>
            <person name="Riley R."/>
            <person name="Sitrit Y."/>
            <person name="Stielow B."/>
            <person name="Szollosi G."/>
            <person name="Zifcakova L."/>
            <person name="Stursova M."/>
            <person name="Spatafora J.W."/>
            <person name="Tedersoo L."/>
            <person name="Vaario L.-M."/>
            <person name="Yamada A."/>
            <person name="Yan M."/>
            <person name="Wang P."/>
            <person name="Xu J."/>
            <person name="Bruns T."/>
            <person name="Baldrian P."/>
            <person name="Vilgalys R."/>
            <person name="Henrissat B."/>
            <person name="Grigoriev I.V."/>
            <person name="Hibbett D."/>
            <person name="Nagy L.G."/>
            <person name="Martin F.M."/>
        </authorList>
    </citation>
    <scope>NUCLEOTIDE SEQUENCE</scope>
    <source>
        <strain evidence="1">P2</strain>
    </source>
</reference>
<reference evidence="1" key="2">
    <citation type="journal article" date="2020" name="Nat. Commun.">
        <title>Large-scale genome sequencing of mycorrhizal fungi provides insights into the early evolution of symbiotic traits.</title>
        <authorList>
            <person name="Miyauchi S."/>
            <person name="Kiss E."/>
            <person name="Kuo A."/>
            <person name="Drula E."/>
            <person name="Kohler A."/>
            <person name="Sanchez-Garcia M."/>
            <person name="Morin E."/>
            <person name="Andreopoulos B."/>
            <person name="Barry K.W."/>
            <person name="Bonito G."/>
            <person name="Buee M."/>
            <person name="Carver A."/>
            <person name="Chen C."/>
            <person name="Cichocki N."/>
            <person name="Clum A."/>
            <person name="Culley D."/>
            <person name="Crous P.W."/>
            <person name="Fauchery L."/>
            <person name="Girlanda M."/>
            <person name="Hayes R.D."/>
            <person name="Keri Z."/>
            <person name="LaButti K."/>
            <person name="Lipzen A."/>
            <person name="Lombard V."/>
            <person name="Magnuson J."/>
            <person name="Maillard F."/>
            <person name="Murat C."/>
            <person name="Nolan M."/>
            <person name="Ohm R.A."/>
            <person name="Pangilinan J."/>
            <person name="Pereira M.F."/>
            <person name="Perotto S."/>
            <person name="Peter M."/>
            <person name="Pfister S."/>
            <person name="Riley R."/>
            <person name="Sitrit Y."/>
            <person name="Stielow J.B."/>
            <person name="Szollosi G."/>
            <person name="Zifcakova L."/>
            <person name="Stursova M."/>
            <person name="Spatafora J.W."/>
            <person name="Tedersoo L."/>
            <person name="Vaario L.M."/>
            <person name="Yamada A."/>
            <person name="Yan M."/>
            <person name="Wang P."/>
            <person name="Xu J."/>
            <person name="Bruns T."/>
            <person name="Baldrian P."/>
            <person name="Vilgalys R."/>
            <person name="Dunand C."/>
            <person name="Henrissat B."/>
            <person name="Grigoriev I.V."/>
            <person name="Hibbett D."/>
            <person name="Nagy L.G."/>
            <person name="Martin F.M."/>
        </authorList>
    </citation>
    <scope>NUCLEOTIDE SEQUENCE</scope>
    <source>
        <strain evidence="1">P2</strain>
    </source>
</reference>
<organism evidence="1 2">
    <name type="scientific">Thelephora ganbajun</name>
    <name type="common">Ganba fungus</name>
    <dbReference type="NCBI Taxonomy" id="370292"/>
    <lineage>
        <taxon>Eukaryota</taxon>
        <taxon>Fungi</taxon>
        <taxon>Dikarya</taxon>
        <taxon>Basidiomycota</taxon>
        <taxon>Agaricomycotina</taxon>
        <taxon>Agaricomycetes</taxon>
        <taxon>Thelephorales</taxon>
        <taxon>Thelephoraceae</taxon>
        <taxon>Thelephora</taxon>
    </lineage>
</organism>
<dbReference type="Proteomes" id="UP000886501">
    <property type="component" value="Unassembled WGS sequence"/>
</dbReference>